<dbReference type="Proteomes" id="UP000581688">
    <property type="component" value="Unassembled WGS sequence"/>
</dbReference>
<reference evidence="2 3" key="1">
    <citation type="submission" date="2020-08" db="EMBL/GenBank/DDBJ databases">
        <title>Genomic Encyclopedia of Type Strains, Phase IV (KMG-IV): sequencing the most valuable type-strain genomes for metagenomic binning, comparative biology and taxonomic classification.</title>
        <authorList>
            <person name="Goeker M."/>
        </authorList>
    </citation>
    <scope>NUCLEOTIDE SEQUENCE [LARGE SCALE GENOMIC DNA]</scope>
    <source>
        <strain evidence="2 3">DSM 19612</strain>
    </source>
</reference>
<proteinExistence type="predicted"/>
<keyword evidence="1" id="KW-1133">Transmembrane helix</keyword>
<evidence type="ECO:0000313" key="2">
    <source>
        <dbReference type="EMBL" id="MBB6454775.1"/>
    </source>
</evidence>
<dbReference type="RefSeq" id="WP_174497388.1">
    <property type="nucleotide sequence ID" value="NZ_CADDWK010000014.1"/>
</dbReference>
<keyword evidence="1" id="KW-0812">Transmembrane</keyword>
<evidence type="ECO:0000256" key="1">
    <source>
        <dbReference type="SAM" id="Phobius"/>
    </source>
</evidence>
<comment type="caution">
    <text evidence="2">The sequence shown here is derived from an EMBL/GenBank/DDBJ whole genome shotgun (WGS) entry which is preliminary data.</text>
</comment>
<dbReference type="AlphaFoldDB" id="A0A841Q8R0"/>
<sequence length="139" mass="16224">MKKVAAFVFIMVIFSLIIITTYHSDLSFKELIKEQPVKIAAQSADHQDILYTTSNPNIINRFTIVTESLELERTKTTSDTIHKEIQLFNEHGKLIADIRFVGNEAIEIDGNTYELKNKDVNNHFSQFWEELYNEALYYF</sequence>
<gene>
    <name evidence="2" type="ORF">HNQ94_003264</name>
</gene>
<keyword evidence="3" id="KW-1185">Reference proteome</keyword>
<name>A0A841Q8R0_9BACI</name>
<organism evidence="2 3">
    <name type="scientific">Salirhabdus euzebyi</name>
    <dbReference type="NCBI Taxonomy" id="394506"/>
    <lineage>
        <taxon>Bacteria</taxon>
        <taxon>Bacillati</taxon>
        <taxon>Bacillota</taxon>
        <taxon>Bacilli</taxon>
        <taxon>Bacillales</taxon>
        <taxon>Bacillaceae</taxon>
        <taxon>Salirhabdus</taxon>
    </lineage>
</organism>
<protein>
    <submittedName>
        <fullName evidence="2">Uncharacterized protein</fullName>
    </submittedName>
</protein>
<evidence type="ECO:0000313" key="3">
    <source>
        <dbReference type="Proteomes" id="UP000581688"/>
    </source>
</evidence>
<dbReference type="EMBL" id="JACHGH010000012">
    <property type="protein sequence ID" value="MBB6454775.1"/>
    <property type="molecule type" value="Genomic_DNA"/>
</dbReference>
<keyword evidence="1" id="KW-0472">Membrane</keyword>
<feature type="transmembrane region" description="Helical" evidence="1">
    <location>
        <begin position="6"/>
        <end position="23"/>
    </location>
</feature>
<accession>A0A841Q8R0</accession>